<dbReference type="SUPFAM" id="SSF55874">
    <property type="entry name" value="ATPase domain of HSP90 chaperone/DNA topoisomerase II/histidine kinase"/>
    <property type="match status" value="1"/>
</dbReference>
<keyword evidence="1" id="KW-0808">Transferase</keyword>
<dbReference type="GO" id="GO:0042802">
    <property type="term" value="F:identical protein binding"/>
    <property type="evidence" value="ECO:0007669"/>
    <property type="project" value="TreeGrafter"/>
</dbReference>
<organism evidence="5 6">
    <name type="scientific">Clostridium sartagoforme</name>
    <dbReference type="NCBI Taxonomy" id="84031"/>
    <lineage>
        <taxon>Bacteria</taxon>
        <taxon>Bacillati</taxon>
        <taxon>Bacillota</taxon>
        <taxon>Clostridia</taxon>
        <taxon>Eubacteriales</taxon>
        <taxon>Clostridiaceae</taxon>
        <taxon>Clostridium</taxon>
    </lineage>
</organism>
<gene>
    <name evidence="5" type="ORF">E5347_12980</name>
</gene>
<dbReference type="OrthoDB" id="9792686at2"/>
<protein>
    <submittedName>
        <fullName evidence="5">GHKL domain-containing protein</fullName>
    </submittedName>
</protein>
<keyword evidence="6" id="KW-1185">Reference proteome</keyword>
<keyword evidence="3" id="KW-0812">Transmembrane</keyword>
<sequence length="415" mass="47736">MVVLMIFIEMMLNVILYNGLFNNGKIKNLLKYCIVVAVCSYLFFIFSELNTLFVYVVLLVLEIVAISYIDKKDKNLTLTEMILCVVVTFVLQNSLVTILYFITGLTKELRYLQLLLYGLSIIVLIIVVKILREKKDIDFEEYIENNLLISNIMINIFMFFMIFKIIYDSGKLPDLVIIEINMLIFINIFLNISFYKSLHKTILKNKNMEVKNAYNPLLDEIIQNIKANEHEYKNHINMLYSMIQVSQSIPEMKERAGKYVGNIQDGSYLSSILEIESTVVKAVLYSKIVECEQIGVSLNYNIKSNMDNSGLDDSEITIMLSNLLNNAIEASKNALEKNISINISKLERYRIEVKNSISGLKISNDDIEGFFKKGFSSKGTGRGYGLYNVKKIVKKHKGNIYARLVDNYLVIEIFI</sequence>
<dbReference type="GO" id="GO:0000160">
    <property type="term" value="P:phosphorelay signal transduction system"/>
    <property type="evidence" value="ECO:0007669"/>
    <property type="project" value="UniProtKB-KW"/>
</dbReference>
<dbReference type="RefSeq" id="WP_136007656.1">
    <property type="nucleotide sequence ID" value="NZ_SRYR01000008.1"/>
</dbReference>
<accession>A0A4V3RKV5</accession>
<evidence type="ECO:0000313" key="6">
    <source>
        <dbReference type="Proteomes" id="UP000306888"/>
    </source>
</evidence>
<dbReference type="Gene3D" id="3.30.565.10">
    <property type="entry name" value="Histidine kinase-like ATPase, C-terminal domain"/>
    <property type="match status" value="1"/>
</dbReference>
<dbReference type="EMBL" id="SRYR01000008">
    <property type="protein sequence ID" value="TGY41390.1"/>
    <property type="molecule type" value="Genomic_DNA"/>
</dbReference>
<dbReference type="Proteomes" id="UP000306888">
    <property type="component" value="Unassembled WGS sequence"/>
</dbReference>
<proteinExistence type="predicted"/>
<name>A0A4V3RKV5_9CLOT</name>
<dbReference type="PANTHER" id="PTHR40448:SF1">
    <property type="entry name" value="TWO-COMPONENT SENSOR HISTIDINE KINASE"/>
    <property type="match status" value="1"/>
</dbReference>
<dbReference type="InterPro" id="IPR003594">
    <property type="entry name" value="HATPase_dom"/>
</dbReference>
<evidence type="ECO:0000256" key="1">
    <source>
        <dbReference type="ARBA" id="ARBA00022777"/>
    </source>
</evidence>
<feature type="transmembrane region" description="Helical" evidence="3">
    <location>
        <begin position="143"/>
        <end position="163"/>
    </location>
</feature>
<evidence type="ECO:0000256" key="3">
    <source>
        <dbReference type="SAM" id="Phobius"/>
    </source>
</evidence>
<feature type="transmembrane region" description="Helical" evidence="3">
    <location>
        <begin position="52"/>
        <end position="69"/>
    </location>
</feature>
<keyword evidence="2" id="KW-0902">Two-component regulatory system</keyword>
<keyword evidence="3" id="KW-1133">Transmembrane helix</keyword>
<evidence type="ECO:0000313" key="5">
    <source>
        <dbReference type="EMBL" id="TGY41390.1"/>
    </source>
</evidence>
<dbReference type="PROSITE" id="PS50109">
    <property type="entry name" value="HIS_KIN"/>
    <property type="match status" value="1"/>
</dbReference>
<reference evidence="5 6" key="1">
    <citation type="submission" date="2019-04" db="EMBL/GenBank/DDBJ databases">
        <title>Microbes associate with the intestines of laboratory mice.</title>
        <authorList>
            <person name="Navarre W."/>
            <person name="Wong E."/>
            <person name="Huang K."/>
            <person name="Tropini C."/>
            <person name="Ng K."/>
            <person name="Yu B."/>
        </authorList>
    </citation>
    <scope>NUCLEOTIDE SEQUENCE [LARGE SCALE GENOMIC DNA]</scope>
    <source>
        <strain evidence="5 6">NM50_B9-20</strain>
    </source>
</reference>
<keyword evidence="3" id="KW-0472">Membrane</keyword>
<evidence type="ECO:0000259" key="4">
    <source>
        <dbReference type="PROSITE" id="PS50109"/>
    </source>
</evidence>
<dbReference type="PANTHER" id="PTHR40448">
    <property type="entry name" value="TWO-COMPONENT SENSOR HISTIDINE KINASE"/>
    <property type="match status" value="1"/>
</dbReference>
<evidence type="ECO:0000256" key="2">
    <source>
        <dbReference type="ARBA" id="ARBA00023012"/>
    </source>
</evidence>
<feature type="domain" description="Histidine kinase" evidence="4">
    <location>
        <begin position="227"/>
        <end position="400"/>
    </location>
</feature>
<feature type="transmembrane region" description="Helical" evidence="3">
    <location>
        <begin position="6"/>
        <end position="22"/>
    </location>
</feature>
<dbReference type="GO" id="GO:0016301">
    <property type="term" value="F:kinase activity"/>
    <property type="evidence" value="ECO:0007669"/>
    <property type="project" value="UniProtKB-KW"/>
</dbReference>
<dbReference type="InterPro" id="IPR036890">
    <property type="entry name" value="HATPase_C_sf"/>
</dbReference>
<dbReference type="InterPro" id="IPR005467">
    <property type="entry name" value="His_kinase_dom"/>
</dbReference>
<feature type="transmembrane region" description="Helical" evidence="3">
    <location>
        <begin position="81"/>
        <end position="102"/>
    </location>
</feature>
<feature type="transmembrane region" description="Helical" evidence="3">
    <location>
        <begin position="114"/>
        <end position="131"/>
    </location>
</feature>
<dbReference type="Pfam" id="PF02518">
    <property type="entry name" value="HATPase_c"/>
    <property type="match status" value="1"/>
</dbReference>
<feature type="transmembrane region" description="Helical" evidence="3">
    <location>
        <begin position="29"/>
        <end position="46"/>
    </location>
</feature>
<dbReference type="AlphaFoldDB" id="A0A4V3RKV5"/>
<comment type="caution">
    <text evidence="5">The sequence shown here is derived from an EMBL/GenBank/DDBJ whole genome shotgun (WGS) entry which is preliminary data.</text>
</comment>
<keyword evidence="1" id="KW-0418">Kinase</keyword>
<feature type="transmembrane region" description="Helical" evidence="3">
    <location>
        <begin position="175"/>
        <end position="195"/>
    </location>
</feature>
<dbReference type="SMART" id="SM00387">
    <property type="entry name" value="HATPase_c"/>
    <property type="match status" value="1"/>
</dbReference>